<gene>
    <name evidence="1" type="ORF">METZ01_LOCUS352634</name>
</gene>
<dbReference type="EMBL" id="UINC01123359">
    <property type="protein sequence ID" value="SVC99780.1"/>
    <property type="molecule type" value="Genomic_DNA"/>
</dbReference>
<sequence>VSEKIICSQTGKEISGYDGEVTIDVQFSGQARYYIFKDIDLHFNDGKLDIDKSLQWEDFTECDIHEVFPKIDVKIQSPFLDDDSHTELSLKNTSCASEIDNLKLLDPYVEWATSEDDMIYEIVDFNETTQISFYELWIPSIEGKYRGYMEINFKDIQTADDLLKAITNEALANFEWYQEAEGTVRGIFENNNVGSFPAIQKTTQVDYMDSYTLIQETGYLTRKGKYDDVLSLFENFPHKLDINMLDKEVESDEWMQNSGYKNFKDFVANEYNDEWSQDLKKFLNSL</sequence>
<dbReference type="AlphaFoldDB" id="A0A382RQP9"/>
<protein>
    <submittedName>
        <fullName evidence="1">Uncharacterized protein</fullName>
    </submittedName>
</protein>
<feature type="non-terminal residue" evidence="1">
    <location>
        <position position="1"/>
    </location>
</feature>
<name>A0A382RQP9_9ZZZZ</name>
<organism evidence="1">
    <name type="scientific">marine metagenome</name>
    <dbReference type="NCBI Taxonomy" id="408172"/>
    <lineage>
        <taxon>unclassified sequences</taxon>
        <taxon>metagenomes</taxon>
        <taxon>ecological metagenomes</taxon>
    </lineage>
</organism>
<proteinExistence type="predicted"/>
<evidence type="ECO:0000313" key="1">
    <source>
        <dbReference type="EMBL" id="SVC99780.1"/>
    </source>
</evidence>
<reference evidence="1" key="1">
    <citation type="submission" date="2018-05" db="EMBL/GenBank/DDBJ databases">
        <authorList>
            <person name="Lanie J.A."/>
            <person name="Ng W.-L."/>
            <person name="Kazmierczak K.M."/>
            <person name="Andrzejewski T.M."/>
            <person name="Davidsen T.M."/>
            <person name="Wayne K.J."/>
            <person name="Tettelin H."/>
            <person name="Glass J.I."/>
            <person name="Rusch D."/>
            <person name="Podicherti R."/>
            <person name="Tsui H.-C.T."/>
            <person name="Winkler M.E."/>
        </authorList>
    </citation>
    <scope>NUCLEOTIDE SEQUENCE</scope>
</reference>
<accession>A0A382RQP9</accession>